<dbReference type="InterPro" id="IPR005269">
    <property type="entry name" value="LOG"/>
</dbReference>
<dbReference type="AlphaFoldDB" id="A0A382KJX3"/>
<organism evidence="1">
    <name type="scientific">marine metagenome</name>
    <dbReference type="NCBI Taxonomy" id="408172"/>
    <lineage>
        <taxon>unclassified sequences</taxon>
        <taxon>metagenomes</taxon>
        <taxon>ecological metagenomes</taxon>
    </lineage>
</organism>
<evidence type="ECO:0008006" key="2">
    <source>
        <dbReference type="Google" id="ProtNLM"/>
    </source>
</evidence>
<reference evidence="1" key="1">
    <citation type="submission" date="2018-05" db="EMBL/GenBank/DDBJ databases">
        <authorList>
            <person name="Lanie J.A."/>
            <person name="Ng W.-L."/>
            <person name="Kazmierczak K.M."/>
            <person name="Andrzejewski T.M."/>
            <person name="Davidsen T.M."/>
            <person name="Wayne K.J."/>
            <person name="Tettelin H."/>
            <person name="Glass J.I."/>
            <person name="Rusch D."/>
            <person name="Podicherti R."/>
            <person name="Tsui H.-C.T."/>
            <person name="Winkler M.E."/>
        </authorList>
    </citation>
    <scope>NUCLEOTIDE SEQUENCE</scope>
</reference>
<dbReference type="Gene3D" id="3.40.50.450">
    <property type="match status" value="1"/>
</dbReference>
<proteinExistence type="predicted"/>
<dbReference type="EMBL" id="UINC01081161">
    <property type="protein sequence ID" value="SVC24748.1"/>
    <property type="molecule type" value="Genomic_DNA"/>
</dbReference>
<accession>A0A382KJX3</accession>
<dbReference type="Pfam" id="PF03641">
    <property type="entry name" value="Lysine_decarbox"/>
    <property type="match status" value="1"/>
</dbReference>
<dbReference type="GO" id="GO:0016799">
    <property type="term" value="F:hydrolase activity, hydrolyzing N-glycosyl compounds"/>
    <property type="evidence" value="ECO:0007669"/>
    <property type="project" value="TreeGrafter"/>
</dbReference>
<evidence type="ECO:0000313" key="1">
    <source>
        <dbReference type="EMBL" id="SVC24748.1"/>
    </source>
</evidence>
<dbReference type="PANTHER" id="PTHR31223">
    <property type="entry name" value="LOG FAMILY PROTEIN YJL055W"/>
    <property type="match status" value="1"/>
</dbReference>
<dbReference type="SUPFAM" id="SSF102405">
    <property type="entry name" value="MCP/YpsA-like"/>
    <property type="match status" value="1"/>
</dbReference>
<dbReference type="GO" id="GO:0005829">
    <property type="term" value="C:cytosol"/>
    <property type="evidence" value="ECO:0007669"/>
    <property type="project" value="TreeGrafter"/>
</dbReference>
<dbReference type="InterPro" id="IPR031100">
    <property type="entry name" value="LOG_fam"/>
</dbReference>
<protein>
    <recommendedName>
        <fullName evidence="2">Cytokinin riboside 5'-monophosphate phosphoribohydrolase</fullName>
    </recommendedName>
</protein>
<name>A0A382KJX3_9ZZZZ</name>
<sequence length="181" mass="19578">MKALCVFCGSSLGFEPVHGRFARKLGERLAVRGVQLVFGGGSIGLMGALADSVLSNGGVATGVIPEFLMKPEIAHPDLTEMIVVKDMHARKRRMFELADGFAVLPGGLGTLDEAVEVITWRQLQLHDKPIALLDNDGYWAWFPTAINHFVVGGFASEETKKLFTILRDVDEVIDIVDLGGG</sequence>
<dbReference type="PANTHER" id="PTHR31223:SF70">
    <property type="entry name" value="LOG FAMILY PROTEIN YJL055W"/>
    <property type="match status" value="1"/>
</dbReference>
<gene>
    <name evidence="1" type="ORF">METZ01_LOCUS277602</name>
</gene>
<dbReference type="GO" id="GO:0009691">
    <property type="term" value="P:cytokinin biosynthetic process"/>
    <property type="evidence" value="ECO:0007669"/>
    <property type="project" value="InterPro"/>
</dbReference>
<dbReference type="NCBIfam" id="TIGR00730">
    <property type="entry name" value="Rossman fold protein, TIGR00730 family"/>
    <property type="match status" value="1"/>
</dbReference>